<dbReference type="EMBL" id="JBHSPH010000005">
    <property type="protein sequence ID" value="MFC5863612.1"/>
    <property type="molecule type" value="Genomic_DNA"/>
</dbReference>
<keyword evidence="1" id="KW-1133">Transmembrane helix</keyword>
<feature type="transmembrane region" description="Helical" evidence="1">
    <location>
        <begin position="73"/>
        <end position="90"/>
    </location>
</feature>
<keyword evidence="3" id="KW-1185">Reference proteome</keyword>
<comment type="caution">
    <text evidence="2">The sequence shown here is derived from an EMBL/GenBank/DDBJ whole genome shotgun (WGS) entry which is preliminary data.</text>
</comment>
<evidence type="ECO:0000313" key="2">
    <source>
        <dbReference type="EMBL" id="MFC5863612.1"/>
    </source>
</evidence>
<gene>
    <name evidence="2" type="ORF">ACFPT7_14995</name>
</gene>
<sequence>MKILSIIARILIGLTFLVFGLNGFLHFIPEPPMPPGAAKNYVEALSATPYLLVVSGIQVFTAVLFLVNRFVPLALTFIAPVIVNILMFHGFMAPAAIGPGIFVTVCWFIIFFRHRAAFNGIFAAKS</sequence>
<evidence type="ECO:0000256" key="1">
    <source>
        <dbReference type="SAM" id="Phobius"/>
    </source>
</evidence>
<organism evidence="2 3">
    <name type="scientific">Acidicapsa dinghuensis</name>
    <dbReference type="NCBI Taxonomy" id="2218256"/>
    <lineage>
        <taxon>Bacteria</taxon>
        <taxon>Pseudomonadati</taxon>
        <taxon>Acidobacteriota</taxon>
        <taxon>Terriglobia</taxon>
        <taxon>Terriglobales</taxon>
        <taxon>Acidobacteriaceae</taxon>
        <taxon>Acidicapsa</taxon>
    </lineage>
</organism>
<dbReference type="Proteomes" id="UP001596091">
    <property type="component" value="Unassembled WGS sequence"/>
</dbReference>
<evidence type="ECO:0000313" key="3">
    <source>
        <dbReference type="Proteomes" id="UP001596091"/>
    </source>
</evidence>
<reference evidence="3" key="1">
    <citation type="journal article" date="2019" name="Int. J. Syst. Evol. Microbiol.">
        <title>The Global Catalogue of Microorganisms (GCM) 10K type strain sequencing project: providing services to taxonomists for standard genome sequencing and annotation.</title>
        <authorList>
            <consortium name="The Broad Institute Genomics Platform"/>
            <consortium name="The Broad Institute Genome Sequencing Center for Infectious Disease"/>
            <person name="Wu L."/>
            <person name="Ma J."/>
        </authorList>
    </citation>
    <scope>NUCLEOTIDE SEQUENCE [LARGE SCALE GENOMIC DNA]</scope>
    <source>
        <strain evidence="3">JCM 4087</strain>
    </source>
</reference>
<accession>A0ABW1EIG4</accession>
<protein>
    <recommendedName>
        <fullName evidence="4">DoxX family membrane protein</fullName>
    </recommendedName>
</protein>
<keyword evidence="1" id="KW-0812">Transmembrane</keyword>
<keyword evidence="1" id="KW-0472">Membrane</keyword>
<feature type="transmembrane region" description="Helical" evidence="1">
    <location>
        <begin position="7"/>
        <end position="28"/>
    </location>
</feature>
<dbReference type="RefSeq" id="WP_263340110.1">
    <property type="nucleotide sequence ID" value="NZ_JAGSYH010000005.1"/>
</dbReference>
<feature type="transmembrane region" description="Helical" evidence="1">
    <location>
        <begin position="96"/>
        <end position="112"/>
    </location>
</feature>
<name>A0ABW1EIG4_9BACT</name>
<feature type="transmembrane region" description="Helical" evidence="1">
    <location>
        <begin position="48"/>
        <end position="66"/>
    </location>
</feature>
<proteinExistence type="predicted"/>
<evidence type="ECO:0008006" key="4">
    <source>
        <dbReference type="Google" id="ProtNLM"/>
    </source>
</evidence>